<feature type="compositionally biased region" description="Low complexity" evidence="1">
    <location>
        <begin position="314"/>
        <end position="323"/>
    </location>
</feature>
<feature type="region of interest" description="Disordered" evidence="1">
    <location>
        <begin position="1"/>
        <end position="100"/>
    </location>
</feature>
<feature type="region of interest" description="Disordered" evidence="1">
    <location>
        <begin position="138"/>
        <end position="175"/>
    </location>
</feature>
<accession>A0A1X6P1B2</accession>
<dbReference type="AlphaFoldDB" id="A0A1X6P1B2"/>
<feature type="compositionally biased region" description="Basic residues" evidence="1">
    <location>
        <begin position="20"/>
        <end position="38"/>
    </location>
</feature>
<feature type="compositionally biased region" description="Basic and acidic residues" evidence="1">
    <location>
        <begin position="73"/>
        <end position="100"/>
    </location>
</feature>
<protein>
    <submittedName>
        <fullName evidence="2">Uncharacterized protein</fullName>
    </submittedName>
</protein>
<evidence type="ECO:0000313" key="2">
    <source>
        <dbReference type="EMBL" id="OSX74659.1"/>
    </source>
</evidence>
<feature type="compositionally biased region" description="Low complexity" evidence="1">
    <location>
        <begin position="138"/>
        <end position="152"/>
    </location>
</feature>
<feature type="compositionally biased region" description="Pro residues" evidence="1">
    <location>
        <begin position="324"/>
        <end position="335"/>
    </location>
</feature>
<dbReference type="Proteomes" id="UP000218209">
    <property type="component" value="Unassembled WGS sequence"/>
</dbReference>
<feature type="region of interest" description="Disordered" evidence="1">
    <location>
        <begin position="314"/>
        <end position="335"/>
    </location>
</feature>
<sequence>MPLQTPAGPPLPPHTDLLSHRRPRRPPSCRLQLPRRHRPPSDERVVAAARGRPHLKPQPPPVVPAIDLFGGDGHGRPHTPADARADEQRGADEGEEERVSVDRLFGKDVKEAFAANGVAATAAAGATATIGHNARAAAAADAPAATTAAAATEKGGHAPRDEATPPAAVRPGRQRREWRVKPKIDHVRPRRGGWADQLRFHDNVPGLGRKVARREFPLPLQRRHRRGVAAARRPPRGGAPPPLVEPATNADWRLAALSTLASGNSRVHPSAANTAPTVVSALPTNSCKLSSGRRLSRSYTSKLRCILRAAAAATRATAPAAPAGGPPRPFPPPPP</sequence>
<gene>
    <name evidence="2" type="ORF">BU14_0275s0018</name>
</gene>
<organism evidence="2 3">
    <name type="scientific">Porphyra umbilicalis</name>
    <name type="common">Purple laver</name>
    <name type="synonym">Red alga</name>
    <dbReference type="NCBI Taxonomy" id="2786"/>
    <lineage>
        <taxon>Eukaryota</taxon>
        <taxon>Rhodophyta</taxon>
        <taxon>Bangiophyceae</taxon>
        <taxon>Bangiales</taxon>
        <taxon>Bangiaceae</taxon>
        <taxon>Porphyra</taxon>
    </lineage>
</organism>
<feature type="compositionally biased region" description="Basic and acidic residues" evidence="1">
    <location>
        <begin position="154"/>
        <end position="163"/>
    </location>
</feature>
<reference evidence="2 3" key="1">
    <citation type="submission" date="2017-03" db="EMBL/GenBank/DDBJ databases">
        <title>WGS assembly of Porphyra umbilicalis.</title>
        <authorList>
            <person name="Brawley S.H."/>
            <person name="Blouin N.A."/>
            <person name="Ficko-Blean E."/>
            <person name="Wheeler G.L."/>
            <person name="Lohr M."/>
            <person name="Goodson H.V."/>
            <person name="Jenkins J.W."/>
            <person name="Blaby-Haas C.E."/>
            <person name="Helliwell K.E."/>
            <person name="Chan C."/>
            <person name="Marriage T."/>
            <person name="Bhattacharya D."/>
            <person name="Klein A.S."/>
            <person name="Badis Y."/>
            <person name="Brodie J."/>
            <person name="Cao Y."/>
            <person name="Collen J."/>
            <person name="Dittami S.M."/>
            <person name="Gachon C.M."/>
            <person name="Green B.R."/>
            <person name="Karpowicz S."/>
            <person name="Kim J.W."/>
            <person name="Kudahl U."/>
            <person name="Lin S."/>
            <person name="Michel G."/>
            <person name="Mittag M."/>
            <person name="Olson B.J."/>
            <person name="Pangilinan J."/>
            <person name="Peng Y."/>
            <person name="Qiu H."/>
            <person name="Shu S."/>
            <person name="Singer J.T."/>
            <person name="Smith A.G."/>
            <person name="Sprecher B.N."/>
            <person name="Wagner V."/>
            <person name="Wang W."/>
            <person name="Wang Z.-Y."/>
            <person name="Yan J."/>
            <person name="Yarish C."/>
            <person name="Zoeuner-Riek S."/>
            <person name="Zhuang Y."/>
            <person name="Zou Y."/>
            <person name="Lindquist E.A."/>
            <person name="Grimwood J."/>
            <person name="Barry K."/>
            <person name="Rokhsar D.S."/>
            <person name="Schmutz J."/>
            <person name="Stiller J.W."/>
            <person name="Grossman A.R."/>
            <person name="Prochnik S.E."/>
        </authorList>
    </citation>
    <scope>NUCLEOTIDE SEQUENCE [LARGE SCALE GENOMIC DNA]</scope>
    <source>
        <strain evidence="2">4086291</strain>
    </source>
</reference>
<keyword evidence="3" id="KW-1185">Reference proteome</keyword>
<proteinExistence type="predicted"/>
<evidence type="ECO:0000313" key="3">
    <source>
        <dbReference type="Proteomes" id="UP000218209"/>
    </source>
</evidence>
<name>A0A1X6P1B2_PORUM</name>
<dbReference type="EMBL" id="KV918937">
    <property type="protein sequence ID" value="OSX74659.1"/>
    <property type="molecule type" value="Genomic_DNA"/>
</dbReference>
<feature type="region of interest" description="Disordered" evidence="1">
    <location>
        <begin position="223"/>
        <end position="244"/>
    </location>
</feature>
<evidence type="ECO:0000256" key="1">
    <source>
        <dbReference type="SAM" id="MobiDB-lite"/>
    </source>
</evidence>